<reference evidence="1 2" key="1">
    <citation type="submission" date="2018-08" db="EMBL/GenBank/DDBJ databases">
        <title>Genome and evolution of the arbuscular mycorrhizal fungus Diversispora epigaea (formerly Glomus versiforme) and its bacterial endosymbionts.</title>
        <authorList>
            <person name="Sun X."/>
            <person name="Fei Z."/>
            <person name="Harrison M."/>
        </authorList>
    </citation>
    <scope>NUCLEOTIDE SEQUENCE [LARGE SCALE GENOMIC DNA]</scope>
    <source>
        <strain evidence="1 2">IT104</strain>
    </source>
</reference>
<keyword evidence="2" id="KW-1185">Reference proteome</keyword>
<dbReference type="OrthoDB" id="2431859at2759"/>
<evidence type="ECO:0000313" key="2">
    <source>
        <dbReference type="Proteomes" id="UP000266861"/>
    </source>
</evidence>
<organism evidence="1 2">
    <name type="scientific">Diversispora epigaea</name>
    <dbReference type="NCBI Taxonomy" id="1348612"/>
    <lineage>
        <taxon>Eukaryota</taxon>
        <taxon>Fungi</taxon>
        <taxon>Fungi incertae sedis</taxon>
        <taxon>Mucoromycota</taxon>
        <taxon>Glomeromycotina</taxon>
        <taxon>Glomeromycetes</taxon>
        <taxon>Diversisporales</taxon>
        <taxon>Diversisporaceae</taxon>
        <taxon>Diversispora</taxon>
    </lineage>
</organism>
<dbReference type="STRING" id="1348612.A0A397JGS3"/>
<accession>A0A397JGS3</accession>
<comment type="caution">
    <text evidence="1">The sequence shown here is derived from an EMBL/GenBank/DDBJ whole genome shotgun (WGS) entry which is preliminary data.</text>
</comment>
<gene>
    <name evidence="1" type="ORF">Glove_46g81</name>
</gene>
<name>A0A397JGS3_9GLOM</name>
<dbReference type="EMBL" id="PQFF01000043">
    <property type="protein sequence ID" value="RHZ86787.1"/>
    <property type="molecule type" value="Genomic_DNA"/>
</dbReference>
<dbReference type="AlphaFoldDB" id="A0A397JGS3"/>
<protein>
    <submittedName>
        <fullName evidence="1">Uncharacterized protein</fullName>
    </submittedName>
</protein>
<evidence type="ECO:0000313" key="1">
    <source>
        <dbReference type="EMBL" id="RHZ86787.1"/>
    </source>
</evidence>
<sequence length="1063" mass="123389">MTKRNKTKAILLSCGSLIPDLHYGPFSRDWWYSTTIENETLLVPIRLGMTIATTLNEQKFILRVIQGHSKNLQQPGYCCQAGTLSSSIEESCSTALTSLYQNIFQTKTKFSGPQELGFDDDSIVNQLLNGVLFRPFYIIVDKFRIFVYSLGKQDFASSFIYTHCKKRSLFVQTMEKSICKIKIYHETILVTTFEGDTPTEVWKKTGILQKFDGFVLFGLNDNYVKKRLESRESPTCRPTDWADNNIMNMLYSYYLKKRTLANINWQSIFLKWTKKACGIMEIRLALQEIYPENHVFNEREIRAWHTFLKATGCTNITLFGIGESKYEFWTKEVNPLHDQETLHTLFNNGFLRTTPFVDPSKSCNDFTERLSNCIVESYEANKKEARTFARINGPGCPIIEKPIIHRTRFSEEAKNQFEKFFSDKSIVNMNEARNKLYYYLSHQTRKVYLNSQFSASLRELDEDGALIVVDYKMRVLPKSARETKDEFFGKRGWTLHTVLPKWISIISDNEGHYHNSELMVILSYWHEWYDIEVKKWIFLEPGEAKTTIDSHHAQWRKIETAIEHLRGTSVAHLEPNRNTGNQVKTLTGISKWYFWQWPCEGTYSGYIQARPLPNVGEWISFSPAQINCLVKQKIDKPEPACTSHSIPKASWNIPVPDPSIHLNPKRMRLSEIQNELLQRDVLFEKNQNRTELSTLLQKNLDEKRNAGLSPSQNNTTSLPDNLQQPGYCCQAGTLSSSIEESCSTALTSLYQNIFQTKTKFSGPQELGFDDDSIVNQLLNGVLFRPFYIIVDKFRIFVYSLGKQDFASSFIYTHCKKRSLFVQTMEKSICKIKIYHETILVTTFEGDTPTEVWKKTGILQKFDGFVLFGLNDNYVKKRLESRESPTCRPTDWADNNIMNMLYSYYLKKRTLANINWQSIFLKWTKKACGIMEIRLALQEIYPENHVFNEREIRAWHTFLKATGCTNITLFGIGESKYEFWTKEVNPLHDQETLHTLFNNGFLRTTPFVDPSKSCNDFTERLSNCIVESYEANKKGVEGKRRILSIVADKFTLKELNLMKFQMSS</sequence>
<dbReference type="Proteomes" id="UP000266861">
    <property type="component" value="Unassembled WGS sequence"/>
</dbReference>
<proteinExistence type="predicted"/>